<name>A0A165NA72_9APHY</name>
<dbReference type="OrthoDB" id="2187159at2759"/>
<comment type="function">
    <text evidence="8">Required for ribosome biogenesis. Part of a complex which catalyzes pseudouridylation of rRNA. This involves the isomerization of uridine such that the ribose is subsequently attached to C5, instead of the normal N1. Pseudouridine ("psi") residues may serve to stabilize the conformation of rRNAs.</text>
</comment>
<evidence type="ECO:0000256" key="4">
    <source>
        <dbReference type="ARBA" id="ARBA00022884"/>
    </source>
</evidence>
<dbReference type="PANTHER" id="PTHR23237:SF6">
    <property type="entry name" value="H_ACA RIBONUCLEOPROTEIN COMPLEX SUBUNIT 1"/>
    <property type="match status" value="1"/>
</dbReference>
<dbReference type="STRING" id="1314783.A0A165NA72"/>
<dbReference type="Gene3D" id="2.40.10.230">
    <property type="entry name" value="Probable tRNA pseudouridine synthase domain"/>
    <property type="match status" value="1"/>
</dbReference>
<keyword evidence="11" id="KW-1185">Reference proteome</keyword>
<dbReference type="Pfam" id="PF04410">
    <property type="entry name" value="Gar1"/>
    <property type="match status" value="1"/>
</dbReference>
<keyword evidence="2 8" id="KW-0690">Ribosome biogenesis</keyword>
<evidence type="ECO:0000256" key="5">
    <source>
        <dbReference type="ARBA" id="ARBA00023242"/>
    </source>
</evidence>
<sequence>MAGRGGGRGGYTQRDAGPPDTVLEMGSFIHAVEQQMLCQSLMPEKVPYFNAPIYLANKSLIGKVDEILGPINEVYFSVTMEEGMVATSFKKGDKVYIGGDKLLPVERFLPKPKIAGGAYRSFFIYTDTLRGNLYGTAGVSSTHLLTTRLAPSTDRFHRTRPWGTGWCRRTRTRCTRRPGLLKRRPQRWRAWWVERWVQRRPWRRSWRRSWCAKSRTRRLRRRQSGWSWLPGLIVGAGISPVLCFSPVRYVYHVSLPLVSNSPVKFHCAVHGNGINTRQ</sequence>
<comment type="subunit">
    <text evidence="8">Component of the small nucleolar ribonucleoprotein particles containing H/ACA-type snoRNAs (H/ACA snoRNPs).</text>
</comment>
<dbReference type="FunFam" id="2.40.10.230:FF:000001">
    <property type="entry name" value="H/ACA ribonucleoprotein complex subunit"/>
    <property type="match status" value="1"/>
</dbReference>
<evidence type="ECO:0000313" key="10">
    <source>
        <dbReference type="EMBL" id="KZT66716.1"/>
    </source>
</evidence>
<dbReference type="AlphaFoldDB" id="A0A165NA72"/>
<evidence type="ECO:0000256" key="6">
    <source>
        <dbReference type="ARBA" id="ARBA00023274"/>
    </source>
</evidence>
<comment type="subcellular location">
    <subcellularLocation>
        <location evidence="1 8">Nucleus</location>
        <location evidence="1 8">Nucleolus</location>
    </subcellularLocation>
</comment>
<feature type="transmembrane region" description="Helical" evidence="9">
    <location>
        <begin position="225"/>
        <end position="247"/>
    </location>
</feature>
<evidence type="ECO:0000256" key="7">
    <source>
        <dbReference type="ARBA" id="ARBA00038293"/>
    </source>
</evidence>
<keyword evidence="6 8" id="KW-0687">Ribonucleoprotein</keyword>
<gene>
    <name evidence="10" type="ORF">DAEQUDRAFT_674598</name>
</gene>
<evidence type="ECO:0000256" key="3">
    <source>
        <dbReference type="ARBA" id="ARBA00022552"/>
    </source>
</evidence>
<keyword evidence="9" id="KW-1133">Transmembrane helix</keyword>
<dbReference type="GO" id="GO:0031429">
    <property type="term" value="C:box H/ACA snoRNP complex"/>
    <property type="evidence" value="ECO:0007669"/>
    <property type="project" value="TreeGrafter"/>
</dbReference>
<reference evidence="10 11" key="1">
    <citation type="journal article" date="2016" name="Mol. Biol. Evol.">
        <title>Comparative Genomics of Early-Diverging Mushroom-Forming Fungi Provides Insights into the Origins of Lignocellulose Decay Capabilities.</title>
        <authorList>
            <person name="Nagy L.G."/>
            <person name="Riley R."/>
            <person name="Tritt A."/>
            <person name="Adam C."/>
            <person name="Daum C."/>
            <person name="Floudas D."/>
            <person name="Sun H."/>
            <person name="Yadav J.S."/>
            <person name="Pangilinan J."/>
            <person name="Larsson K.H."/>
            <person name="Matsuura K."/>
            <person name="Barry K."/>
            <person name="Labutti K."/>
            <person name="Kuo R."/>
            <person name="Ohm R.A."/>
            <person name="Bhattacharya S.S."/>
            <person name="Shirouzu T."/>
            <person name="Yoshinaga Y."/>
            <person name="Martin F.M."/>
            <person name="Grigoriev I.V."/>
            <person name="Hibbett D.S."/>
        </authorList>
    </citation>
    <scope>NUCLEOTIDE SEQUENCE [LARGE SCALE GENOMIC DNA]</scope>
    <source>
        <strain evidence="10 11">L-15889</strain>
    </source>
</reference>
<keyword evidence="3 8" id="KW-0698">rRNA processing</keyword>
<dbReference type="EMBL" id="KV429085">
    <property type="protein sequence ID" value="KZT66716.1"/>
    <property type="molecule type" value="Genomic_DNA"/>
</dbReference>
<proteinExistence type="inferred from homology"/>
<evidence type="ECO:0000256" key="2">
    <source>
        <dbReference type="ARBA" id="ARBA00022517"/>
    </source>
</evidence>
<dbReference type="InterPro" id="IPR007504">
    <property type="entry name" value="H/ACA_rnp_Gar1/Naf1"/>
</dbReference>
<dbReference type="GO" id="GO:0000454">
    <property type="term" value="P:snoRNA guided rRNA pseudouridine synthesis"/>
    <property type="evidence" value="ECO:0007669"/>
    <property type="project" value="TreeGrafter"/>
</dbReference>
<dbReference type="SUPFAM" id="SSF50447">
    <property type="entry name" value="Translation proteins"/>
    <property type="match status" value="1"/>
</dbReference>
<comment type="similarity">
    <text evidence="7 8">Belongs to the GAR1 family.</text>
</comment>
<keyword evidence="9" id="KW-0472">Membrane</keyword>
<keyword evidence="4 8" id="KW-0694">RNA-binding</keyword>
<evidence type="ECO:0000256" key="8">
    <source>
        <dbReference type="RuleBase" id="RU364004"/>
    </source>
</evidence>
<accession>A0A165NA72</accession>
<keyword evidence="5 8" id="KW-0539">Nucleus</keyword>
<evidence type="ECO:0000313" key="11">
    <source>
        <dbReference type="Proteomes" id="UP000076727"/>
    </source>
</evidence>
<evidence type="ECO:0000256" key="9">
    <source>
        <dbReference type="SAM" id="Phobius"/>
    </source>
</evidence>
<dbReference type="PANTHER" id="PTHR23237">
    <property type="entry name" value="NUCLEOLAR PROTEIN FAMILY A MEMBER 1 SNORNP PROTEIN GAR1"/>
    <property type="match status" value="1"/>
</dbReference>
<dbReference type="Proteomes" id="UP000076727">
    <property type="component" value="Unassembled WGS sequence"/>
</dbReference>
<organism evidence="10 11">
    <name type="scientific">Daedalea quercina L-15889</name>
    <dbReference type="NCBI Taxonomy" id="1314783"/>
    <lineage>
        <taxon>Eukaryota</taxon>
        <taxon>Fungi</taxon>
        <taxon>Dikarya</taxon>
        <taxon>Basidiomycota</taxon>
        <taxon>Agaricomycotina</taxon>
        <taxon>Agaricomycetes</taxon>
        <taxon>Polyporales</taxon>
        <taxon>Fomitopsis</taxon>
    </lineage>
</organism>
<protein>
    <recommendedName>
        <fullName evidence="8">H/ACA ribonucleoprotein complex subunit</fullName>
    </recommendedName>
</protein>
<evidence type="ECO:0000256" key="1">
    <source>
        <dbReference type="ARBA" id="ARBA00004604"/>
    </source>
</evidence>
<dbReference type="InterPro" id="IPR009000">
    <property type="entry name" value="Transl_B-barrel_sf"/>
</dbReference>
<dbReference type="GO" id="GO:0034513">
    <property type="term" value="F:box H/ACA snoRNA binding"/>
    <property type="evidence" value="ECO:0007669"/>
    <property type="project" value="TreeGrafter"/>
</dbReference>
<dbReference type="InterPro" id="IPR038664">
    <property type="entry name" value="Gar1/Naf1_Cbf5-bd_sf"/>
</dbReference>
<keyword evidence="9" id="KW-0812">Transmembrane</keyword>